<gene>
    <name evidence="1" type="ORF">HAND00432_LOCUS6226</name>
</gene>
<proteinExistence type="predicted"/>
<dbReference type="AlphaFoldDB" id="A0A7S1GV10"/>
<evidence type="ECO:0000313" key="1">
    <source>
        <dbReference type="EMBL" id="CAD8951691.1"/>
    </source>
</evidence>
<name>A0A7S1GV10_HEMAN</name>
<sequence>MSDNWLQYVPKDPTFRPTSAAAKSGEFLLSSFFPEAESVDSNFEEKVSFFHAGENWCGVQCSTCGADAEPWWDEAMEQASEAEFNNLQCVAPCCGASVSLNGLRYLWPAAFGSYVLEAMNPNSKGLSPGQLNQLQEVLGCELVEIPVHL</sequence>
<accession>A0A7S1GV10</accession>
<protein>
    <submittedName>
        <fullName evidence="1">Uncharacterized protein</fullName>
    </submittedName>
</protein>
<organism evidence="1">
    <name type="scientific">Hemiselmis andersenii</name>
    <name type="common">Cryptophyte alga</name>
    <dbReference type="NCBI Taxonomy" id="464988"/>
    <lineage>
        <taxon>Eukaryota</taxon>
        <taxon>Cryptophyceae</taxon>
        <taxon>Cryptomonadales</taxon>
        <taxon>Hemiselmidaceae</taxon>
        <taxon>Hemiselmis</taxon>
    </lineage>
</organism>
<dbReference type="EMBL" id="HBFX01010482">
    <property type="protein sequence ID" value="CAD8951691.1"/>
    <property type="molecule type" value="Transcribed_RNA"/>
</dbReference>
<reference evidence="1" key="1">
    <citation type="submission" date="2021-01" db="EMBL/GenBank/DDBJ databases">
        <authorList>
            <person name="Corre E."/>
            <person name="Pelletier E."/>
            <person name="Niang G."/>
            <person name="Scheremetjew M."/>
            <person name="Finn R."/>
            <person name="Kale V."/>
            <person name="Holt S."/>
            <person name="Cochrane G."/>
            <person name="Meng A."/>
            <person name="Brown T."/>
            <person name="Cohen L."/>
        </authorList>
    </citation>
    <scope>NUCLEOTIDE SEQUENCE</scope>
    <source>
        <strain evidence="1">CCMP644</strain>
    </source>
</reference>